<dbReference type="Proteomes" id="UP000887560">
    <property type="component" value="Unplaced"/>
</dbReference>
<evidence type="ECO:0000313" key="1">
    <source>
        <dbReference type="Proteomes" id="UP000887560"/>
    </source>
</evidence>
<dbReference type="AlphaFoldDB" id="A0A915PEU4"/>
<organism evidence="1 2">
    <name type="scientific">Meloidogyne floridensis</name>
    <dbReference type="NCBI Taxonomy" id="298350"/>
    <lineage>
        <taxon>Eukaryota</taxon>
        <taxon>Metazoa</taxon>
        <taxon>Ecdysozoa</taxon>
        <taxon>Nematoda</taxon>
        <taxon>Chromadorea</taxon>
        <taxon>Rhabditida</taxon>
        <taxon>Tylenchina</taxon>
        <taxon>Tylenchomorpha</taxon>
        <taxon>Tylenchoidea</taxon>
        <taxon>Meloidogynidae</taxon>
        <taxon>Meloidogyninae</taxon>
        <taxon>Meloidogyne</taxon>
    </lineage>
</organism>
<evidence type="ECO:0000313" key="2">
    <source>
        <dbReference type="WBParaSite" id="scf7180000424587.g13513"/>
    </source>
</evidence>
<dbReference type="WBParaSite" id="scf7180000424587.g13513">
    <property type="protein sequence ID" value="scf7180000424587.g13513"/>
    <property type="gene ID" value="scf7180000424587.g13513"/>
</dbReference>
<protein>
    <submittedName>
        <fullName evidence="2">Uncharacterized protein</fullName>
    </submittedName>
</protein>
<reference evidence="2" key="1">
    <citation type="submission" date="2022-11" db="UniProtKB">
        <authorList>
            <consortium name="WormBaseParasite"/>
        </authorList>
    </citation>
    <scope>IDENTIFICATION</scope>
</reference>
<accession>A0A915PEU4</accession>
<name>A0A915PEU4_9BILA</name>
<sequence>MIYVYNPEEATRICRLLLFRLILEFLKLMTKNDNFHEFLYLKKETNYLEAKKEEHIKLVDNLIKLFNEYNENPEEFYNLNLNEEYSENTKEKVTKKVEEFIKNYIDEQLKVIVGHLVGN</sequence>
<proteinExistence type="predicted"/>
<keyword evidence="1" id="KW-1185">Reference proteome</keyword>